<evidence type="ECO:0000313" key="1">
    <source>
        <dbReference type="EMBL" id="GAH63900.1"/>
    </source>
</evidence>
<dbReference type="AlphaFoldDB" id="X1I3L3"/>
<protein>
    <submittedName>
        <fullName evidence="1">Uncharacterized protein</fullName>
    </submittedName>
</protein>
<gene>
    <name evidence="1" type="ORF">S03H2_48365</name>
</gene>
<sequence>MEFTFAIAAGMLVREITQMMIEQCGWEERRPLQVITSIVITVAVGGLFSLLPMIEFTEAWLAQIWATAFAVHLVKGLRTAASPPAPLPPSPTA</sequence>
<name>X1I3L3_9ZZZZ</name>
<comment type="caution">
    <text evidence="1">The sequence shown here is derived from an EMBL/GenBank/DDBJ whole genome shotgun (WGS) entry which is preliminary data.</text>
</comment>
<organism evidence="1">
    <name type="scientific">marine sediment metagenome</name>
    <dbReference type="NCBI Taxonomy" id="412755"/>
    <lineage>
        <taxon>unclassified sequences</taxon>
        <taxon>metagenomes</taxon>
        <taxon>ecological metagenomes</taxon>
    </lineage>
</organism>
<accession>X1I3L3</accession>
<proteinExistence type="predicted"/>
<reference evidence="1" key="1">
    <citation type="journal article" date="2014" name="Front. Microbiol.">
        <title>High frequency of phylogenetically diverse reductive dehalogenase-homologous genes in deep subseafloor sedimentary metagenomes.</title>
        <authorList>
            <person name="Kawai M."/>
            <person name="Futagami T."/>
            <person name="Toyoda A."/>
            <person name="Takaki Y."/>
            <person name="Nishi S."/>
            <person name="Hori S."/>
            <person name="Arai W."/>
            <person name="Tsubouchi T."/>
            <person name="Morono Y."/>
            <person name="Uchiyama I."/>
            <person name="Ito T."/>
            <person name="Fujiyama A."/>
            <person name="Inagaki F."/>
            <person name="Takami H."/>
        </authorList>
    </citation>
    <scope>NUCLEOTIDE SEQUENCE</scope>
    <source>
        <strain evidence="1">Expedition CK06-06</strain>
    </source>
</reference>
<dbReference type="EMBL" id="BARU01030488">
    <property type="protein sequence ID" value="GAH63900.1"/>
    <property type="molecule type" value="Genomic_DNA"/>
</dbReference>